<dbReference type="PANTHER" id="PTHR43884">
    <property type="entry name" value="ACYL-COA DEHYDROGENASE"/>
    <property type="match status" value="1"/>
</dbReference>
<dbReference type="Pfam" id="PF08028">
    <property type="entry name" value="Acyl-CoA_dh_2"/>
    <property type="match status" value="1"/>
</dbReference>
<comment type="similarity">
    <text evidence="8">Belongs to the DszC flavin monooxygenase family.</text>
</comment>
<evidence type="ECO:0000256" key="1">
    <source>
        <dbReference type="ARBA" id="ARBA00004496"/>
    </source>
</evidence>
<dbReference type="GO" id="GO:0008470">
    <property type="term" value="F:3-methylbutanoyl-CoA dehydrogenase activity"/>
    <property type="evidence" value="ECO:0007669"/>
    <property type="project" value="TreeGrafter"/>
</dbReference>
<dbReference type="Gene3D" id="1.20.140.10">
    <property type="entry name" value="Butyryl-CoA Dehydrogenase, subunit A, domain 3"/>
    <property type="match status" value="1"/>
</dbReference>
<dbReference type="AlphaFoldDB" id="A0A2J7Z310"/>
<evidence type="ECO:0000256" key="6">
    <source>
        <dbReference type="ARBA" id="ARBA00023033"/>
    </source>
</evidence>
<dbReference type="InterPro" id="IPR013786">
    <property type="entry name" value="AcylCoA_DH/ox_N"/>
</dbReference>
<dbReference type="GO" id="GO:0004497">
    <property type="term" value="F:monooxygenase activity"/>
    <property type="evidence" value="ECO:0007669"/>
    <property type="project" value="UniProtKB-KW"/>
</dbReference>
<evidence type="ECO:0000259" key="16">
    <source>
        <dbReference type="Pfam" id="PF08028"/>
    </source>
</evidence>
<dbReference type="InterPro" id="IPR013107">
    <property type="entry name" value="Acyl-CoA_DH_C"/>
</dbReference>
<proteinExistence type="inferred from homology"/>
<comment type="catalytic activity">
    <reaction evidence="11">
        <text>dibenzothiophene + FMNH2 + O2 = dibenzothiophene 5-oxide + FMN + H2O + H(+)</text>
        <dbReference type="Rhea" id="RHEA:49076"/>
        <dbReference type="ChEBI" id="CHEBI:15377"/>
        <dbReference type="ChEBI" id="CHEBI:15378"/>
        <dbReference type="ChEBI" id="CHEBI:15379"/>
        <dbReference type="ChEBI" id="CHEBI:23681"/>
        <dbReference type="ChEBI" id="CHEBI:23683"/>
        <dbReference type="ChEBI" id="CHEBI:57618"/>
        <dbReference type="ChEBI" id="CHEBI:58210"/>
    </reaction>
</comment>
<reference evidence="17 18" key="1">
    <citation type="submission" date="2015-09" db="EMBL/GenBank/DDBJ databases">
        <title>Genome sequence, genome mining and natural product profiling of a biocontrol bacterium Streptomyces malaysiensis F913.</title>
        <authorList>
            <person name="Xu Y."/>
            <person name="Wei J."/>
            <person name="Xie J."/>
            <person name="Li T."/>
            <person name="Zhou Z."/>
        </authorList>
    </citation>
    <scope>NUCLEOTIDE SEQUENCE [LARGE SCALE GENOMIC DNA]</scope>
    <source>
        <strain evidence="17 18">F913</strain>
    </source>
</reference>
<dbReference type="InterPro" id="IPR036250">
    <property type="entry name" value="AcylCo_DH-like_C"/>
</dbReference>
<dbReference type="GO" id="GO:0050660">
    <property type="term" value="F:flavin adenine dinucleotide binding"/>
    <property type="evidence" value="ECO:0007669"/>
    <property type="project" value="InterPro"/>
</dbReference>
<organism evidence="17 18">
    <name type="scientific">Streptomyces malaysiensis</name>
    <dbReference type="NCBI Taxonomy" id="92644"/>
    <lineage>
        <taxon>Bacteria</taxon>
        <taxon>Bacillati</taxon>
        <taxon>Actinomycetota</taxon>
        <taxon>Actinomycetes</taxon>
        <taxon>Kitasatosporales</taxon>
        <taxon>Streptomycetaceae</taxon>
        <taxon>Streptomyces</taxon>
        <taxon>Streptomyces violaceusniger group</taxon>
    </lineage>
</organism>
<dbReference type="Gene3D" id="2.40.110.10">
    <property type="entry name" value="Butyryl-CoA Dehydrogenase, subunit A, domain 2"/>
    <property type="match status" value="1"/>
</dbReference>
<dbReference type="Pfam" id="PF02770">
    <property type="entry name" value="Acyl-CoA_dh_M"/>
    <property type="match status" value="1"/>
</dbReference>
<evidence type="ECO:0000259" key="15">
    <source>
        <dbReference type="Pfam" id="PF02771"/>
    </source>
</evidence>
<dbReference type="InterPro" id="IPR046373">
    <property type="entry name" value="Acyl-CoA_Oxase/DH_mid-dom_sf"/>
</dbReference>
<keyword evidence="5" id="KW-0560">Oxidoreductase</keyword>
<dbReference type="SUPFAM" id="SSF47203">
    <property type="entry name" value="Acyl-CoA dehydrogenase C-terminal domain-like"/>
    <property type="match status" value="1"/>
</dbReference>
<evidence type="ECO:0000256" key="10">
    <source>
        <dbReference type="ARBA" id="ARBA00034345"/>
    </source>
</evidence>
<keyword evidence="2" id="KW-0285">Flavoprotein</keyword>
<evidence type="ECO:0000256" key="5">
    <source>
        <dbReference type="ARBA" id="ARBA00023002"/>
    </source>
</evidence>
<evidence type="ECO:0000313" key="18">
    <source>
        <dbReference type="Proteomes" id="UP000236520"/>
    </source>
</evidence>
<evidence type="ECO:0000256" key="3">
    <source>
        <dbReference type="ARBA" id="ARBA00022643"/>
    </source>
</evidence>
<protein>
    <recommendedName>
        <fullName evidence="10">Dibenzothiophene monooxygenase</fullName>
        <ecNumber evidence="9">1.14.14.21</ecNumber>
    </recommendedName>
</protein>
<comment type="subcellular location">
    <subcellularLocation>
        <location evidence="1">Cytoplasm</location>
    </subcellularLocation>
</comment>
<dbReference type="InterPro" id="IPR009100">
    <property type="entry name" value="AcylCoA_DH/oxidase_NM_dom_sf"/>
</dbReference>
<comment type="catalytic activity">
    <reaction evidence="13">
        <text>dibenzothiophene + 2 FMNH2 + 2 O2 = dibenzothiophene 5,5-dioxide + 2 FMN + 2 H2O + 2 H(+)</text>
        <dbReference type="Rhea" id="RHEA:49072"/>
        <dbReference type="ChEBI" id="CHEBI:15377"/>
        <dbReference type="ChEBI" id="CHEBI:15378"/>
        <dbReference type="ChEBI" id="CHEBI:15379"/>
        <dbReference type="ChEBI" id="CHEBI:23681"/>
        <dbReference type="ChEBI" id="CHEBI:57618"/>
        <dbReference type="ChEBI" id="CHEBI:58210"/>
        <dbReference type="ChEBI" id="CHEBI:90356"/>
        <dbReference type="EC" id="1.14.14.21"/>
    </reaction>
</comment>
<comment type="catalytic activity">
    <reaction evidence="12">
        <text>dibenzothiophene 5-oxide + FMNH2 + O2 = dibenzothiophene 5,5-dioxide + FMN + H2O + H(+)</text>
        <dbReference type="Rhea" id="RHEA:49080"/>
        <dbReference type="ChEBI" id="CHEBI:15377"/>
        <dbReference type="ChEBI" id="CHEBI:15378"/>
        <dbReference type="ChEBI" id="CHEBI:15379"/>
        <dbReference type="ChEBI" id="CHEBI:23683"/>
        <dbReference type="ChEBI" id="CHEBI:57618"/>
        <dbReference type="ChEBI" id="CHEBI:58210"/>
        <dbReference type="ChEBI" id="CHEBI:90356"/>
    </reaction>
</comment>
<evidence type="ECO:0000256" key="9">
    <source>
        <dbReference type="ARBA" id="ARBA00034328"/>
    </source>
</evidence>
<evidence type="ECO:0000259" key="14">
    <source>
        <dbReference type="Pfam" id="PF02770"/>
    </source>
</evidence>
<keyword evidence="6" id="KW-0503">Monooxygenase</keyword>
<evidence type="ECO:0000256" key="7">
    <source>
        <dbReference type="ARBA" id="ARBA00034307"/>
    </source>
</evidence>
<dbReference type="SUPFAM" id="SSF56645">
    <property type="entry name" value="Acyl-CoA dehydrogenase NM domain-like"/>
    <property type="match status" value="1"/>
</dbReference>
<feature type="domain" description="Acyl-CoA dehydrogenase C-terminal" evidence="16">
    <location>
        <begin position="248"/>
        <end position="382"/>
    </location>
</feature>
<dbReference type="GO" id="GO:0005737">
    <property type="term" value="C:cytoplasm"/>
    <property type="evidence" value="ECO:0007669"/>
    <property type="project" value="UniProtKB-SubCell"/>
</dbReference>
<dbReference type="Proteomes" id="UP000236520">
    <property type="component" value="Unassembled WGS sequence"/>
</dbReference>
<comment type="pathway">
    <text evidence="7">Sulfur metabolism; dibenzothiophene degradation.</text>
</comment>
<evidence type="ECO:0000256" key="4">
    <source>
        <dbReference type="ARBA" id="ARBA00022741"/>
    </source>
</evidence>
<sequence length="407" mass="43482">MTWTLHATGRATDPAAPPTVAGIRAAIAPVLAELAATARHREDTRDHPFGQVRALAEARLLLIGIPSEDGGAGGTSRDVAEVVIDLARADSSVAQALRSSFLIANRVAVRHDLPHRERSLERLRHGDLFAGTGNERTGGASGSVATTLRRDGSGHVLNGTKYYSTGGLYAAWFGGTAVDENGDIVQFTVPTDREGVERLDDFDAVGQRLTASGTTRLTDVRVTDDELVRIDRNELRNPWLGSFAQLYLASIQAGIAAAALDDAVWFGREKARPIKHSTAGRTIDDPYVRHVVGQMAARAHAARGSVVLAAEALERVRHTPDDEVRTAGATAAIAVAQAQYIAIESALTAGELLFDVGGGSATDREYAFDRHWRNARTVANHNPRDWKAAVVGAYHLAGEEPPTTGLF</sequence>
<dbReference type="GO" id="GO:0006552">
    <property type="term" value="P:L-leucine catabolic process"/>
    <property type="evidence" value="ECO:0007669"/>
    <property type="project" value="TreeGrafter"/>
</dbReference>
<gene>
    <name evidence="17" type="ORF">SMF913_10675</name>
</gene>
<dbReference type="InterPro" id="IPR037069">
    <property type="entry name" value="AcylCoA_DH/ox_N_sf"/>
</dbReference>
<accession>A0A2J7Z310</accession>
<dbReference type="PANTHER" id="PTHR43884:SF12">
    <property type="entry name" value="ISOVALERYL-COA DEHYDROGENASE, MITOCHONDRIAL-RELATED"/>
    <property type="match status" value="1"/>
</dbReference>
<dbReference type="EMBL" id="LJIW01000001">
    <property type="protein sequence ID" value="PNG94650.1"/>
    <property type="molecule type" value="Genomic_DNA"/>
</dbReference>
<evidence type="ECO:0000256" key="12">
    <source>
        <dbReference type="ARBA" id="ARBA00048445"/>
    </source>
</evidence>
<comment type="caution">
    <text evidence="17">The sequence shown here is derived from an EMBL/GenBank/DDBJ whole genome shotgun (WGS) entry which is preliminary data.</text>
</comment>
<keyword evidence="4" id="KW-0547">Nucleotide-binding</keyword>
<evidence type="ECO:0000256" key="13">
    <source>
        <dbReference type="ARBA" id="ARBA00049456"/>
    </source>
</evidence>
<name>A0A2J7Z310_STRMQ</name>
<keyword evidence="18" id="KW-1185">Reference proteome</keyword>
<keyword evidence="3" id="KW-0288">FMN</keyword>
<dbReference type="Pfam" id="PF02771">
    <property type="entry name" value="Acyl-CoA_dh_N"/>
    <property type="match status" value="1"/>
</dbReference>
<evidence type="ECO:0000256" key="8">
    <source>
        <dbReference type="ARBA" id="ARBA00034317"/>
    </source>
</evidence>
<dbReference type="InterPro" id="IPR006091">
    <property type="entry name" value="Acyl-CoA_Oxase/DH_mid-dom"/>
</dbReference>
<dbReference type="RefSeq" id="WP_102933346.1">
    <property type="nucleotide sequence ID" value="NZ_LJIW01000001.1"/>
</dbReference>
<evidence type="ECO:0000313" key="17">
    <source>
        <dbReference type="EMBL" id="PNG94650.1"/>
    </source>
</evidence>
<feature type="domain" description="Acyl-CoA dehydrogenase/oxidase N-terminal" evidence="15">
    <location>
        <begin position="32"/>
        <end position="99"/>
    </location>
</feature>
<dbReference type="PIRSF" id="PIRSF016578">
    <property type="entry name" value="HsaA"/>
    <property type="match status" value="1"/>
</dbReference>
<dbReference type="Gene3D" id="1.10.540.10">
    <property type="entry name" value="Acyl-CoA dehydrogenase/oxidase, N-terminal domain"/>
    <property type="match status" value="1"/>
</dbReference>
<evidence type="ECO:0000256" key="11">
    <source>
        <dbReference type="ARBA" id="ARBA00047859"/>
    </source>
</evidence>
<feature type="domain" description="Acyl-CoA oxidase/dehydrogenase middle" evidence="14">
    <location>
        <begin position="138"/>
        <end position="220"/>
    </location>
</feature>
<evidence type="ECO:0000256" key="2">
    <source>
        <dbReference type="ARBA" id="ARBA00022630"/>
    </source>
</evidence>
<dbReference type="EC" id="1.14.14.21" evidence="9"/>